<proteinExistence type="evidence at protein level"/>
<accession>A0A498MIF6</accession>
<dbReference type="AlphaFoldDB" id="A0A498MIF6"/>
<gene>
    <name evidence="8" type="ORF">ROHU_024484</name>
    <name evidence="7" type="ORF">ROHU_026962</name>
</gene>
<evidence type="ECO:0000256" key="5">
    <source>
        <dbReference type="RuleBase" id="RU003452"/>
    </source>
</evidence>
<dbReference type="InterPro" id="IPR001447">
    <property type="entry name" value="Arylamine_N-AcTrfase"/>
</dbReference>
<evidence type="ECO:0000256" key="2">
    <source>
        <dbReference type="ARBA" id="ARBA00012701"/>
    </source>
</evidence>
<reference evidence="8 9" key="1">
    <citation type="submission" date="2018-03" db="EMBL/GenBank/DDBJ databases">
        <title>Draft genome sequence of Rohu Carp (Labeo rohita).</title>
        <authorList>
            <person name="Das P."/>
            <person name="Kushwaha B."/>
            <person name="Joshi C.G."/>
            <person name="Kumar D."/>
            <person name="Nagpure N.S."/>
            <person name="Sahoo L."/>
            <person name="Das S.P."/>
            <person name="Bit A."/>
            <person name="Patnaik S."/>
            <person name="Meher P.K."/>
            <person name="Jayasankar P."/>
            <person name="Koringa P.G."/>
            <person name="Patel N.V."/>
            <person name="Hinsu A.T."/>
            <person name="Kumar R."/>
            <person name="Pandey M."/>
            <person name="Agarwal S."/>
            <person name="Srivastava S."/>
            <person name="Singh M."/>
            <person name="Iquebal M.A."/>
            <person name="Jaiswal S."/>
            <person name="Angadi U.B."/>
            <person name="Kumar N."/>
            <person name="Raza M."/>
            <person name="Shah T.M."/>
            <person name="Rai A."/>
            <person name="Jena J.K."/>
        </authorList>
    </citation>
    <scope>NUCLEOTIDE SEQUENCE [LARGE SCALE GENOMIC DNA]</scope>
    <source>
        <strain evidence="8">DASCIFA01</strain>
        <tissue evidence="8">Testis</tissue>
    </source>
</reference>
<dbReference type="EC" id="2.3.1.5" evidence="2"/>
<keyword evidence="6" id="KW-1133">Transmembrane helix</keyword>
<name>A0A498MIF6_LABRO</name>
<dbReference type="EMBL" id="QBIY01012622">
    <property type="protein sequence ID" value="RXN21098.1"/>
    <property type="molecule type" value="Genomic_DNA"/>
</dbReference>
<keyword evidence="6" id="KW-0472">Membrane</keyword>
<dbReference type="InterPro" id="IPR038765">
    <property type="entry name" value="Papain-like_cys_pep_sf"/>
</dbReference>
<organism evidence="8 9">
    <name type="scientific">Labeo rohita</name>
    <name type="common">Indian major carp</name>
    <name type="synonym">Cyprinus rohita</name>
    <dbReference type="NCBI Taxonomy" id="84645"/>
    <lineage>
        <taxon>Eukaryota</taxon>
        <taxon>Metazoa</taxon>
        <taxon>Chordata</taxon>
        <taxon>Craniata</taxon>
        <taxon>Vertebrata</taxon>
        <taxon>Euteleostomi</taxon>
        <taxon>Actinopterygii</taxon>
        <taxon>Neopterygii</taxon>
        <taxon>Teleostei</taxon>
        <taxon>Ostariophysi</taxon>
        <taxon>Cypriniformes</taxon>
        <taxon>Cyprinidae</taxon>
        <taxon>Labeoninae</taxon>
        <taxon>Labeonini</taxon>
        <taxon>Labeo</taxon>
    </lineage>
</organism>
<dbReference type="InterPro" id="IPR019168">
    <property type="entry name" value="NEP1-R1"/>
</dbReference>
<dbReference type="STRING" id="84645.A0A498MIF6"/>
<protein>
    <recommendedName>
        <fullName evidence="2">arylamine N-acetyltransferase</fullName>
        <ecNumber evidence="2">2.3.1.5</ecNumber>
    </recommendedName>
</protein>
<evidence type="ECO:0000313" key="8">
    <source>
        <dbReference type="EMBL" id="RXN21098.1"/>
    </source>
</evidence>
<evidence type="ECO:0000313" key="9">
    <source>
        <dbReference type="Proteomes" id="UP000290572"/>
    </source>
</evidence>
<keyword evidence="4 5" id="KW-0012">Acyltransferase</keyword>
<feature type="transmembrane region" description="Helical" evidence="6">
    <location>
        <begin position="313"/>
        <end position="335"/>
    </location>
</feature>
<evidence type="ECO:0007829" key="10">
    <source>
        <dbReference type="PeptideAtlas" id="A0A498MIF6"/>
    </source>
</evidence>
<feature type="transmembrane region" description="Helical" evidence="6">
    <location>
        <begin position="283"/>
        <end position="301"/>
    </location>
</feature>
<keyword evidence="10" id="KW-1267">Proteomics identification</keyword>
<dbReference type="PRINTS" id="PR01543">
    <property type="entry name" value="ANATRNSFRASE"/>
</dbReference>
<dbReference type="Pfam" id="PF00797">
    <property type="entry name" value="Acetyltransf_2"/>
    <property type="match status" value="1"/>
</dbReference>
<evidence type="ECO:0000256" key="1">
    <source>
        <dbReference type="ARBA" id="ARBA00006547"/>
    </source>
</evidence>
<dbReference type="PANTHER" id="PTHR11786:SF8">
    <property type="entry name" value="ARYLAMINE N-ACETYLTRANSFERASE 1"/>
    <property type="match status" value="1"/>
</dbReference>
<evidence type="ECO:0000256" key="6">
    <source>
        <dbReference type="SAM" id="Phobius"/>
    </source>
</evidence>
<dbReference type="EMBL" id="QBIY01012749">
    <property type="protein sequence ID" value="RXN17282.1"/>
    <property type="molecule type" value="Genomic_DNA"/>
</dbReference>
<dbReference type="InterPro" id="IPR053710">
    <property type="entry name" value="Arylamine_NAT_domain_sf"/>
</dbReference>
<evidence type="ECO:0000313" key="7">
    <source>
        <dbReference type="EMBL" id="RXN17282.1"/>
    </source>
</evidence>
<comment type="similarity">
    <text evidence="1 5">Belongs to the arylamine N-acetyltransferase family.</text>
</comment>
<evidence type="ECO:0000256" key="3">
    <source>
        <dbReference type="ARBA" id="ARBA00022679"/>
    </source>
</evidence>
<keyword evidence="6" id="KW-0812">Transmembrane</keyword>
<dbReference type="Gene3D" id="3.30.2140.20">
    <property type="match status" value="1"/>
</dbReference>
<dbReference type="Proteomes" id="UP000290572">
    <property type="component" value="Unassembled WGS sequence"/>
</dbReference>
<dbReference type="GO" id="GO:0071595">
    <property type="term" value="C:Nem1-Spo7 phosphatase complex"/>
    <property type="evidence" value="ECO:0007669"/>
    <property type="project" value="InterPro"/>
</dbReference>
<sequence>MDLKEYLNRIRFTGQYDKADLDNLFTIHKLHVMNIPFENVGIHSGERNTMDLQIIYDKIVKSNRGGWCCENNLLFSWVLKEMGYKFTILGARVYNSQEQQFLPIDCHFINLVEIDGKQYIADVSFGVSCQIWHPLELISGKDQPQPPGVFRLINNGMKWVLEKTNRKQLVQDQAFANSSLVDKRLTKTLYSFTLTPRDADHFQEASDLLQTSPESLFMLKSICSLQTPTGYRVLIGWTYSEVTFKEDSDLVDMKIIPDYLKAFERRLTEYVSCLQPATGRWRMILIVVSVCTATGAWNWLIDPDTQKVSFFSSLWNHPFFTISCVTLIGLFFAGIHKRVVAPSMYPS</sequence>
<evidence type="ECO:0000256" key="4">
    <source>
        <dbReference type="ARBA" id="ARBA00023315"/>
    </source>
</evidence>
<comment type="caution">
    <text evidence="8">The sequence shown here is derived from an EMBL/GenBank/DDBJ whole genome shotgun (WGS) entry which is preliminary data.</text>
</comment>
<dbReference type="GO" id="GO:0004060">
    <property type="term" value="F:arylamine N-acetyltransferase activity"/>
    <property type="evidence" value="ECO:0007669"/>
    <property type="project" value="UniProtKB-EC"/>
</dbReference>
<dbReference type="SUPFAM" id="SSF54001">
    <property type="entry name" value="Cysteine proteinases"/>
    <property type="match status" value="1"/>
</dbReference>
<dbReference type="Pfam" id="PF09771">
    <property type="entry name" value="Tmemb_18A"/>
    <property type="match status" value="1"/>
</dbReference>
<dbReference type="PANTHER" id="PTHR11786">
    <property type="entry name" value="N-HYDROXYARYLAMINE O-ACETYLTRANSFERASE"/>
    <property type="match status" value="1"/>
</dbReference>
<keyword evidence="9" id="KW-1185">Reference proteome</keyword>
<dbReference type="FunFam" id="3.30.2140.20:FF:000001">
    <property type="entry name" value="Arylamine N-acetyltransferase 1"/>
    <property type="match status" value="1"/>
</dbReference>
<keyword evidence="3 5" id="KW-0808">Transferase</keyword>